<dbReference type="RefSeq" id="WP_378610282.1">
    <property type="nucleotide sequence ID" value="NZ_JBHSAX010000002.1"/>
</dbReference>
<evidence type="ECO:0008006" key="4">
    <source>
        <dbReference type="Google" id="ProtNLM"/>
    </source>
</evidence>
<dbReference type="Proteomes" id="UP001595696">
    <property type="component" value="Unassembled WGS sequence"/>
</dbReference>
<reference evidence="3" key="1">
    <citation type="journal article" date="2019" name="Int. J. Syst. Evol. Microbiol.">
        <title>The Global Catalogue of Microorganisms (GCM) 10K type strain sequencing project: providing services to taxonomists for standard genome sequencing and annotation.</title>
        <authorList>
            <consortium name="The Broad Institute Genomics Platform"/>
            <consortium name="The Broad Institute Genome Sequencing Center for Infectious Disease"/>
            <person name="Wu L."/>
            <person name="Ma J."/>
        </authorList>
    </citation>
    <scope>NUCLEOTIDE SEQUENCE [LARGE SCALE GENOMIC DNA]</scope>
    <source>
        <strain evidence="3">CGMCC 4.7330</strain>
    </source>
</reference>
<gene>
    <name evidence="2" type="ORF">ACFO0B_00735</name>
</gene>
<evidence type="ECO:0000256" key="1">
    <source>
        <dbReference type="SAM" id="MobiDB-lite"/>
    </source>
</evidence>
<accession>A0ABV8DL05</accession>
<evidence type="ECO:0000313" key="2">
    <source>
        <dbReference type="EMBL" id="MFC3960509.1"/>
    </source>
</evidence>
<evidence type="ECO:0000313" key="3">
    <source>
        <dbReference type="Proteomes" id="UP001595696"/>
    </source>
</evidence>
<organism evidence="2 3">
    <name type="scientific">Nocardia jiangsuensis</name>
    <dbReference type="NCBI Taxonomy" id="1691563"/>
    <lineage>
        <taxon>Bacteria</taxon>
        <taxon>Bacillati</taxon>
        <taxon>Actinomycetota</taxon>
        <taxon>Actinomycetes</taxon>
        <taxon>Mycobacteriales</taxon>
        <taxon>Nocardiaceae</taxon>
        <taxon>Nocardia</taxon>
    </lineage>
</organism>
<name>A0ABV8DL05_9NOCA</name>
<comment type="caution">
    <text evidence="2">The sequence shown here is derived from an EMBL/GenBank/DDBJ whole genome shotgun (WGS) entry which is preliminary data.</text>
</comment>
<proteinExistence type="predicted"/>
<sequence>MSDRLKLAGFGVALVVVFAAALGIGKLAAPDSAPDEPTPAGLADSAGGYTLTPIEAPGTPDTSGTLRFRITGPDGAAVTRFATRHDEKLHLIVVRSDGTGYRHVHPVMDTAGLWSIDWSWAEPGSYRVFADFAPEGAEELVLSRAVEVAGAVALQPLPPPATVARVDGYEVTLTGDLSTAGSELRFAVRRDGVPVTDLEPYLGAYAHLVALRAADLAYLHVHPEGEVGRTPPGPEVAFHAEAPSAGDYRLYLDFKHGGRVHTAEFTASVVEQASGDGHGHDHGTDSGSDSGEHGHG</sequence>
<protein>
    <recommendedName>
        <fullName evidence="4">Secreted protein</fullName>
    </recommendedName>
</protein>
<feature type="compositionally biased region" description="Basic and acidic residues" evidence="1">
    <location>
        <begin position="277"/>
        <end position="296"/>
    </location>
</feature>
<keyword evidence="3" id="KW-1185">Reference proteome</keyword>
<feature type="region of interest" description="Disordered" evidence="1">
    <location>
        <begin position="30"/>
        <end position="65"/>
    </location>
</feature>
<dbReference type="EMBL" id="JBHSAX010000002">
    <property type="protein sequence ID" value="MFC3960509.1"/>
    <property type="molecule type" value="Genomic_DNA"/>
</dbReference>
<feature type="region of interest" description="Disordered" evidence="1">
    <location>
        <begin position="273"/>
        <end position="296"/>
    </location>
</feature>